<evidence type="ECO:0000313" key="3">
    <source>
        <dbReference type="Proteomes" id="UP000199424"/>
    </source>
</evidence>
<dbReference type="InterPro" id="IPR053136">
    <property type="entry name" value="UTP_pyrophosphatase-like"/>
</dbReference>
<evidence type="ECO:0000259" key="1">
    <source>
        <dbReference type="Pfam" id="PF01863"/>
    </source>
</evidence>
<dbReference type="EMBL" id="FOYU01000002">
    <property type="protein sequence ID" value="SFR49375.1"/>
    <property type="molecule type" value="Genomic_DNA"/>
</dbReference>
<feature type="domain" description="YgjP-like metallopeptidase" evidence="1">
    <location>
        <begin position="29"/>
        <end position="236"/>
    </location>
</feature>
<reference evidence="3" key="1">
    <citation type="submission" date="2016-10" db="EMBL/GenBank/DDBJ databases">
        <authorList>
            <person name="Varghese N."/>
            <person name="Submissions S."/>
        </authorList>
    </citation>
    <scope>NUCLEOTIDE SEQUENCE [LARGE SCALE GENOMIC DNA]</scope>
    <source>
        <strain evidence="3">CGMCC 1.7285</strain>
    </source>
</reference>
<dbReference type="InterPro" id="IPR002725">
    <property type="entry name" value="YgjP-like_metallopeptidase"/>
</dbReference>
<dbReference type="PANTHER" id="PTHR30399:SF1">
    <property type="entry name" value="UTP PYROPHOSPHATASE"/>
    <property type="match status" value="1"/>
</dbReference>
<proteinExistence type="predicted"/>
<keyword evidence="3" id="KW-1185">Reference proteome</keyword>
<name>A0A1I6H4I3_9GAMM</name>
<protein>
    <recommendedName>
        <fullName evidence="1">YgjP-like metallopeptidase domain-containing protein</fullName>
    </recommendedName>
</protein>
<dbReference type="CDD" id="cd07344">
    <property type="entry name" value="M48_yhfN_like"/>
    <property type="match status" value="1"/>
</dbReference>
<gene>
    <name evidence="2" type="ORF">SAMN04488070_1444</name>
</gene>
<dbReference type="AlphaFoldDB" id="A0A1I6H4I3"/>
<evidence type="ECO:0000313" key="2">
    <source>
        <dbReference type="EMBL" id="SFR49375.1"/>
    </source>
</evidence>
<dbReference type="Gene3D" id="3.30.2010.10">
    <property type="entry name" value="Metalloproteases ('zincins'), catalytic domain"/>
    <property type="match status" value="1"/>
</dbReference>
<sequence>MQQPAEDTNKATKKPMSLIYQINRSKKRRNLALKVARGNLEVQAPWHMSEAVIAQFVEQKQDWINKHLNRQRQQLDNLMPRKWRSGERLRWLGQPLKLKVSVATRKTIERYGNELFVTTTARSNSEREPKQTIVNWYKEQAMQWLDQFFSAWSTAHQLNPTSWSIGDFTSKWGHCTRKRELRFSWKLWLAPEWVVRNVVIHELCHLQEFNHSKAFWQLVAQHSPDYEAAEQWLRQHGVTVLNNQYLDFTDD</sequence>
<dbReference type="Proteomes" id="UP000199424">
    <property type="component" value="Unassembled WGS sequence"/>
</dbReference>
<dbReference type="PANTHER" id="PTHR30399">
    <property type="entry name" value="UNCHARACTERIZED PROTEIN YGJP"/>
    <property type="match status" value="1"/>
</dbReference>
<dbReference type="Pfam" id="PF01863">
    <property type="entry name" value="YgjP-like"/>
    <property type="match status" value="1"/>
</dbReference>
<organism evidence="2 3">
    <name type="scientific">Pseudidiomarina maritima</name>
    <dbReference type="NCBI Taxonomy" id="519453"/>
    <lineage>
        <taxon>Bacteria</taxon>
        <taxon>Pseudomonadati</taxon>
        <taxon>Pseudomonadota</taxon>
        <taxon>Gammaproteobacteria</taxon>
        <taxon>Alteromonadales</taxon>
        <taxon>Idiomarinaceae</taxon>
        <taxon>Pseudidiomarina</taxon>
    </lineage>
</organism>
<accession>A0A1I6H4I3</accession>